<comment type="caution">
    <text evidence="3">The sequence shown here is derived from an EMBL/GenBank/DDBJ whole genome shotgun (WGS) entry which is preliminary data.</text>
</comment>
<dbReference type="Pfam" id="PF01381">
    <property type="entry name" value="HTH_3"/>
    <property type="match status" value="1"/>
</dbReference>
<reference evidence="3 4" key="1">
    <citation type="submission" date="2018-12" db="EMBL/GenBank/DDBJ databases">
        <title>Comparitive functional genomics of dry heat resistant strains isolated from the viking spacecraft.</title>
        <authorList>
            <person name="Seuylemezian A."/>
            <person name="Vaishampayan P."/>
        </authorList>
    </citation>
    <scope>NUCLEOTIDE SEQUENCE [LARGE SCALE GENOMIC DNA]</scope>
    <source>
        <strain evidence="3 4">M6-11</strain>
    </source>
</reference>
<dbReference type="InterPro" id="IPR050807">
    <property type="entry name" value="TransReg_Diox_bact_type"/>
</dbReference>
<keyword evidence="1" id="KW-0238">DNA-binding</keyword>
<feature type="domain" description="HTH cro/C1-type" evidence="2">
    <location>
        <begin position="9"/>
        <end position="64"/>
    </location>
</feature>
<dbReference type="RefSeq" id="WP_125904087.1">
    <property type="nucleotide sequence ID" value="NZ_RWGW01000013.1"/>
</dbReference>
<proteinExistence type="predicted"/>
<dbReference type="InterPro" id="IPR001387">
    <property type="entry name" value="Cro/C1-type_HTH"/>
</dbReference>
<evidence type="ECO:0000259" key="2">
    <source>
        <dbReference type="PROSITE" id="PS50943"/>
    </source>
</evidence>
<organism evidence="3 4">
    <name type="scientific">Bhargavaea beijingensis</name>
    <dbReference type="NCBI Taxonomy" id="426756"/>
    <lineage>
        <taxon>Bacteria</taxon>
        <taxon>Bacillati</taxon>
        <taxon>Bacillota</taxon>
        <taxon>Bacilli</taxon>
        <taxon>Bacillales</taxon>
        <taxon>Caryophanaceae</taxon>
        <taxon>Bhargavaea</taxon>
    </lineage>
</organism>
<dbReference type="Gene3D" id="1.10.260.40">
    <property type="entry name" value="lambda repressor-like DNA-binding domains"/>
    <property type="match status" value="1"/>
</dbReference>
<dbReference type="PANTHER" id="PTHR46797:SF1">
    <property type="entry name" value="METHYLPHOSPHONATE SYNTHASE"/>
    <property type="match status" value="1"/>
</dbReference>
<dbReference type="PANTHER" id="PTHR46797">
    <property type="entry name" value="HTH-TYPE TRANSCRIPTIONAL REGULATOR"/>
    <property type="match status" value="1"/>
</dbReference>
<dbReference type="PROSITE" id="PS50943">
    <property type="entry name" value="HTH_CROC1"/>
    <property type="match status" value="1"/>
</dbReference>
<evidence type="ECO:0000256" key="1">
    <source>
        <dbReference type="ARBA" id="ARBA00023125"/>
    </source>
</evidence>
<keyword evidence="4" id="KW-1185">Reference proteome</keyword>
<dbReference type="SMART" id="SM00530">
    <property type="entry name" value="HTH_XRE"/>
    <property type="match status" value="1"/>
</dbReference>
<gene>
    <name evidence="3" type="ORF">EJA12_09710</name>
</gene>
<evidence type="ECO:0000313" key="3">
    <source>
        <dbReference type="EMBL" id="RSK30983.1"/>
    </source>
</evidence>
<evidence type="ECO:0000313" key="4">
    <source>
        <dbReference type="Proteomes" id="UP000272481"/>
    </source>
</evidence>
<accession>A0ABX9ZC94</accession>
<sequence>MAISFGEAIREAREKKGLSLRETAKRADISHPYLSQLENEKAKQPSKAVIRKLASVLDIPYPYLDYFTDENIERYGAFKGIIPRILKNIDKYRWLEEVEDIDEFERRSIEIGALQKEHGLEKEDLASMLRMLKMTVERYDLTERAFSLQEKSIDSSLAGWSNAGIEIKDLFNTLGKNVLYKGRPLTEKEREKILAITEILLVDDEEGDDEH</sequence>
<name>A0ABX9ZC94_9BACL</name>
<dbReference type="Proteomes" id="UP000272481">
    <property type="component" value="Unassembled WGS sequence"/>
</dbReference>
<dbReference type="InterPro" id="IPR010982">
    <property type="entry name" value="Lambda_DNA-bd_dom_sf"/>
</dbReference>
<dbReference type="CDD" id="cd00093">
    <property type="entry name" value="HTH_XRE"/>
    <property type="match status" value="1"/>
</dbReference>
<protein>
    <submittedName>
        <fullName evidence="3">XRE family transcriptional regulator</fullName>
    </submittedName>
</protein>
<dbReference type="EMBL" id="RWGW01000013">
    <property type="protein sequence ID" value="RSK30983.1"/>
    <property type="molecule type" value="Genomic_DNA"/>
</dbReference>
<dbReference type="SUPFAM" id="SSF47413">
    <property type="entry name" value="lambda repressor-like DNA-binding domains"/>
    <property type="match status" value="1"/>
</dbReference>